<dbReference type="GO" id="GO:0015833">
    <property type="term" value="P:peptide transport"/>
    <property type="evidence" value="ECO:0007669"/>
    <property type="project" value="TreeGrafter"/>
</dbReference>
<dbReference type="NCBIfam" id="TIGR02294">
    <property type="entry name" value="nickel_nikA"/>
    <property type="match status" value="1"/>
</dbReference>
<evidence type="ECO:0000259" key="4">
    <source>
        <dbReference type="Pfam" id="PF00496"/>
    </source>
</evidence>
<proteinExistence type="inferred from homology"/>
<dbReference type="InterPro" id="IPR000914">
    <property type="entry name" value="SBP_5_dom"/>
</dbReference>
<dbReference type="Gene3D" id="3.10.105.10">
    <property type="entry name" value="Dipeptide-binding Protein, Domain 3"/>
    <property type="match status" value="1"/>
</dbReference>
<dbReference type="GO" id="GO:0015675">
    <property type="term" value="P:nickel cation transport"/>
    <property type="evidence" value="ECO:0007669"/>
    <property type="project" value="InterPro"/>
</dbReference>
<reference evidence="5 6" key="1">
    <citation type="submission" date="2015-03" db="EMBL/GenBank/DDBJ databases">
        <title>Genome sequencing of Methylobacterium aquaticum DSM16371 type strain.</title>
        <authorList>
            <person name="Chaudhry V."/>
            <person name="Patil P.B."/>
        </authorList>
    </citation>
    <scope>NUCLEOTIDE SEQUENCE [LARGE SCALE GENOMIC DNA]</scope>
    <source>
        <strain evidence="5 6">DSM 16371</strain>
    </source>
</reference>
<dbReference type="GO" id="GO:0043190">
    <property type="term" value="C:ATP-binding cassette (ABC) transporter complex"/>
    <property type="evidence" value="ECO:0007669"/>
    <property type="project" value="InterPro"/>
</dbReference>
<organism evidence="5 6">
    <name type="scientific">Methylobacterium aquaticum</name>
    <dbReference type="NCBI Taxonomy" id="270351"/>
    <lineage>
        <taxon>Bacteria</taxon>
        <taxon>Pseudomonadati</taxon>
        <taxon>Pseudomonadota</taxon>
        <taxon>Alphaproteobacteria</taxon>
        <taxon>Hyphomicrobiales</taxon>
        <taxon>Methylobacteriaceae</taxon>
        <taxon>Methylobacterium</taxon>
    </lineage>
</organism>
<dbReference type="GO" id="GO:0016151">
    <property type="term" value="F:nickel cation binding"/>
    <property type="evidence" value="ECO:0007669"/>
    <property type="project" value="InterPro"/>
</dbReference>
<dbReference type="InterPro" id="IPR011980">
    <property type="entry name" value="CntA-like"/>
</dbReference>
<evidence type="ECO:0000256" key="1">
    <source>
        <dbReference type="ARBA" id="ARBA00004418"/>
    </source>
</evidence>
<comment type="subcellular location">
    <subcellularLocation>
        <location evidence="1">Periplasm</location>
    </subcellularLocation>
</comment>
<dbReference type="CDD" id="cd08489">
    <property type="entry name" value="PBP2_NikA"/>
    <property type="match status" value="1"/>
</dbReference>
<dbReference type="PANTHER" id="PTHR30290">
    <property type="entry name" value="PERIPLASMIC BINDING COMPONENT OF ABC TRANSPORTER"/>
    <property type="match status" value="1"/>
</dbReference>
<evidence type="ECO:0000256" key="2">
    <source>
        <dbReference type="ARBA" id="ARBA00005695"/>
    </source>
</evidence>
<dbReference type="PANTHER" id="PTHR30290:SF37">
    <property type="entry name" value="NICKEL-BINDING PERIPLASMIC PROTEIN"/>
    <property type="match status" value="1"/>
</dbReference>
<comment type="similarity">
    <text evidence="2">Belongs to the bacterial solute-binding protein 5 family.</text>
</comment>
<dbReference type="Gene3D" id="3.40.190.10">
    <property type="entry name" value="Periplasmic binding protein-like II"/>
    <property type="match status" value="1"/>
</dbReference>
<gene>
    <name evidence="5" type="ORF">VP06_02095</name>
</gene>
<dbReference type="RefSeq" id="WP_048462179.1">
    <property type="nucleotide sequence ID" value="NZ_LABX01000016.1"/>
</dbReference>
<dbReference type="PATRIC" id="fig|270351.6.peg.1764"/>
<dbReference type="InterPro" id="IPR030678">
    <property type="entry name" value="Peptide/Ni-bd"/>
</dbReference>
<dbReference type="Proteomes" id="UP000035929">
    <property type="component" value="Unassembled WGS sequence"/>
</dbReference>
<feature type="chain" id="PRO_5005282372" evidence="3">
    <location>
        <begin position="29"/>
        <end position="534"/>
    </location>
</feature>
<comment type="caution">
    <text evidence="5">The sequence shown here is derived from an EMBL/GenBank/DDBJ whole genome shotgun (WGS) entry which is preliminary data.</text>
</comment>
<dbReference type="EMBL" id="LABX01000016">
    <property type="protein sequence ID" value="KMO40694.1"/>
    <property type="molecule type" value="Genomic_DNA"/>
</dbReference>
<keyword evidence="3" id="KW-0732">Signal</keyword>
<dbReference type="SUPFAM" id="SSF53850">
    <property type="entry name" value="Periplasmic binding protein-like II"/>
    <property type="match status" value="1"/>
</dbReference>
<dbReference type="Pfam" id="PF00496">
    <property type="entry name" value="SBP_bac_5"/>
    <property type="match status" value="1"/>
</dbReference>
<dbReference type="OrthoDB" id="9801912at2"/>
<dbReference type="GO" id="GO:1904680">
    <property type="term" value="F:peptide transmembrane transporter activity"/>
    <property type="evidence" value="ECO:0007669"/>
    <property type="project" value="TreeGrafter"/>
</dbReference>
<sequence>MPKLASLAVAALLAGAVPHLTVTPVAGAEPAGPPLTFSWPTNVGPLNPHLYAPNQMFAQASVYEPLVTIRADGTVGPWLATAWTISQDGRTYDFTLRPGVTFSDGTPFDAAAVKANFDAILANRSRHDWLDLTRQIDRVEVTGPLAVRLVLKAAHDPTLRELALPRPFRFVSPAAMGPGGTTANGIKAPIGTGPWRLIGTRLGISDTFAANPTYWGGKPAFARLVVKVIPDPNTRAIALQTGEVDLVYGAAGQIPSEAFLRLRNQAPAFSAAVSAPLATRVLALNSARVPTDDPAVRRAINHAVDKDTLVRTVLDGLEPRADTLFAPTVPYADVGLTPYRFDRAAAERLLDEAGWARGRDGMRAKAGHPLSLELDFVGTNAQQKAIAEVVQADLARIGIAVRLVGEEESAILARQKDGRFGLIFGETWGPPYDPASFISAMRAPSHADYQAQKGLPDKPAIDATITAALAATDPAERRRLYATLLTTLHEAAVYLPISHAVAMAVHRPTVAGVRFGATLNEIPFAAMRPAGAGR</sequence>
<accession>A0A0J6T414</accession>
<dbReference type="InterPro" id="IPR039424">
    <property type="entry name" value="SBP_5"/>
</dbReference>
<feature type="signal peptide" evidence="3">
    <location>
        <begin position="1"/>
        <end position="28"/>
    </location>
</feature>
<feature type="domain" description="Solute-binding protein family 5" evidence="4">
    <location>
        <begin position="75"/>
        <end position="446"/>
    </location>
</feature>
<name>A0A0J6T414_9HYPH</name>
<dbReference type="GO" id="GO:0020037">
    <property type="term" value="F:heme binding"/>
    <property type="evidence" value="ECO:0007669"/>
    <property type="project" value="InterPro"/>
</dbReference>
<protein>
    <submittedName>
        <fullName evidence="5">Nickel ABC transporter substrate-binding protein</fullName>
    </submittedName>
</protein>
<evidence type="ECO:0000256" key="3">
    <source>
        <dbReference type="SAM" id="SignalP"/>
    </source>
</evidence>
<evidence type="ECO:0000313" key="6">
    <source>
        <dbReference type="Proteomes" id="UP000035929"/>
    </source>
</evidence>
<evidence type="ECO:0000313" key="5">
    <source>
        <dbReference type="EMBL" id="KMO40694.1"/>
    </source>
</evidence>
<dbReference type="PIRSF" id="PIRSF002741">
    <property type="entry name" value="MppA"/>
    <property type="match status" value="1"/>
</dbReference>
<dbReference type="AlphaFoldDB" id="A0A0J6T414"/>
<dbReference type="GO" id="GO:0030288">
    <property type="term" value="C:outer membrane-bounded periplasmic space"/>
    <property type="evidence" value="ECO:0007669"/>
    <property type="project" value="TreeGrafter"/>
</dbReference>